<keyword evidence="4" id="KW-1185">Reference proteome</keyword>
<feature type="domain" description="C2H2-type" evidence="2">
    <location>
        <begin position="302"/>
        <end position="329"/>
    </location>
</feature>
<accession>W9QD61</accession>
<organism evidence="3 4">
    <name type="scientific">Morus notabilis</name>
    <dbReference type="NCBI Taxonomy" id="981085"/>
    <lineage>
        <taxon>Eukaryota</taxon>
        <taxon>Viridiplantae</taxon>
        <taxon>Streptophyta</taxon>
        <taxon>Embryophyta</taxon>
        <taxon>Tracheophyta</taxon>
        <taxon>Spermatophyta</taxon>
        <taxon>Magnoliopsida</taxon>
        <taxon>eudicotyledons</taxon>
        <taxon>Gunneridae</taxon>
        <taxon>Pentapetalae</taxon>
        <taxon>rosids</taxon>
        <taxon>fabids</taxon>
        <taxon>Rosales</taxon>
        <taxon>Moraceae</taxon>
        <taxon>Moreae</taxon>
        <taxon>Morus</taxon>
    </lineage>
</organism>
<keyword evidence="1" id="KW-0863">Zinc-finger</keyword>
<evidence type="ECO:0000313" key="3">
    <source>
        <dbReference type="EMBL" id="EXB29005.1"/>
    </source>
</evidence>
<evidence type="ECO:0000256" key="1">
    <source>
        <dbReference type="PROSITE-ProRule" id="PRU00042"/>
    </source>
</evidence>
<gene>
    <name evidence="3" type="ORF">L484_018421</name>
</gene>
<keyword evidence="1" id="KW-0862">Zinc</keyword>
<proteinExistence type="predicted"/>
<dbReference type="GO" id="GO:0008270">
    <property type="term" value="F:zinc ion binding"/>
    <property type="evidence" value="ECO:0007669"/>
    <property type="project" value="UniProtKB-KW"/>
</dbReference>
<reference evidence="4" key="1">
    <citation type="submission" date="2013-01" db="EMBL/GenBank/DDBJ databases">
        <title>Draft Genome Sequence of a Mulberry Tree, Morus notabilis C.K. Schneid.</title>
        <authorList>
            <person name="He N."/>
            <person name="Zhao S."/>
        </authorList>
    </citation>
    <scope>NUCLEOTIDE SEQUENCE</scope>
</reference>
<dbReference type="InterPro" id="IPR013087">
    <property type="entry name" value="Znf_C2H2_type"/>
</dbReference>
<sequence length="425" mass="48538">MALSFNPDSYSSLGLHNQPINGQFYSGVVLGDHTFENVFIGSQQPNRLGLHQSNQFISQLITDGNPTTHQTTFSSQEAHISQRNTCLVPQRIQLVETVNIDYFPSQNQAISSVGPLGGQVCVTEVVRTREIVRTQLINSASTRDRFLVPNNHGYNSWINDQGQTHLQNQANHSTFTETQPFIDAYCPNTITQSSSHCFHNTKYEEFNTHVQESNYIIGDNTSSDPQPLSVYFPHETKRPIPTDNHDFYESRDFPFTEYCSRYNRVFHDQGENNISDQDDDDEDNFMGDGRTHSLPYKKYGPYTCPRCKGVFTTSQTFAAHVGSHYKSESAEERRKRHLAKYGKKHLRLVKSRNEVNIVPYKPHFNEPVALDRHNKKNEVKTIGSEDQESNKSTGKEILVTLSFRGEKFEGLFDVPIKEEPMEMIS</sequence>
<dbReference type="eggNOG" id="ENOG502S88C">
    <property type="taxonomic scope" value="Eukaryota"/>
</dbReference>
<dbReference type="PROSITE" id="PS50157">
    <property type="entry name" value="ZINC_FINGER_C2H2_2"/>
    <property type="match status" value="1"/>
</dbReference>
<name>W9QD61_9ROSA</name>
<evidence type="ECO:0000313" key="4">
    <source>
        <dbReference type="Proteomes" id="UP000030645"/>
    </source>
</evidence>
<protein>
    <recommendedName>
        <fullName evidence="2">C2H2-type domain-containing protein</fullName>
    </recommendedName>
</protein>
<keyword evidence="1" id="KW-0479">Metal-binding</keyword>
<dbReference type="PROSITE" id="PS00028">
    <property type="entry name" value="ZINC_FINGER_C2H2_1"/>
    <property type="match status" value="1"/>
</dbReference>
<dbReference type="AlphaFoldDB" id="W9QD61"/>
<evidence type="ECO:0000259" key="2">
    <source>
        <dbReference type="PROSITE" id="PS50157"/>
    </source>
</evidence>
<dbReference type="EMBL" id="KE343428">
    <property type="protein sequence ID" value="EXB29005.1"/>
    <property type="molecule type" value="Genomic_DNA"/>
</dbReference>
<dbReference type="Proteomes" id="UP000030645">
    <property type="component" value="Unassembled WGS sequence"/>
</dbReference>